<dbReference type="Gene3D" id="3.10.180.10">
    <property type="entry name" value="2,3-Dihydroxybiphenyl 1,2-Dioxygenase, domain 1"/>
    <property type="match status" value="1"/>
</dbReference>
<dbReference type="CDD" id="cd07264">
    <property type="entry name" value="VOC_like"/>
    <property type="match status" value="1"/>
</dbReference>
<reference evidence="4" key="1">
    <citation type="submission" date="2017-08" db="EMBL/GenBank/DDBJ databases">
        <title>A dynamic microbial community with high functional redundancy inhabits the cold, oxic subseafloor aquifer.</title>
        <authorList>
            <person name="Tully B.J."/>
            <person name="Wheat C.G."/>
            <person name="Glazer B.T."/>
            <person name="Huber J.A."/>
        </authorList>
    </citation>
    <scope>NUCLEOTIDE SEQUENCE [LARGE SCALE GENOMIC DNA]</scope>
</reference>
<sequence>MKLGHVIIYVKDVVKSVEFYEKAFGLKRSFIDPTSMYAQMETGNTALGFAKDELATSNINLEYHKNHIDDRPSGFEVSFAVPNVKAAYEKALANGCIKVADPEEKPWGQEVAFVRDLNGILVEMASEMEK</sequence>
<proteinExistence type="predicted"/>
<dbReference type="Pfam" id="PF00903">
    <property type="entry name" value="Glyoxalase"/>
    <property type="match status" value="1"/>
</dbReference>
<evidence type="ECO:0000313" key="3">
    <source>
        <dbReference type="EMBL" id="PCI95235.1"/>
    </source>
</evidence>
<name>A0A2A4YLP3_UNCAE</name>
<dbReference type="InterPro" id="IPR050383">
    <property type="entry name" value="GlyoxalaseI/FosfomycinResist"/>
</dbReference>
<keyword evidence="1" id="KW-0479">Metal-binding</keyword>
<accession>A0A2A4YLP3</accession>
<dbReference type="PANTHER" id="PTHR21366:SF22">
    <property type="entry name" value="VOC DOMAIN-CONTAINING PROTEIN"/>
    <property type="match status" value="1"/>
</dbReference>
<dbReference type="InterPro" id="IPR037523">
    <property type="entry name" value="VOC_core"/>
</dbReference>
<evidence type="ECO:0000256" key="1">
    <source>
        <dbReference type="ARBA" id="ARBA00022723"/>
    </source>
</evidence>
<dbReference type="PROSITE" id="PS51819">
    <property type="entry name" value="VOC"/>
    <property type="match status" value="1"/>
</dbReference>
<dbReference type="InterPro" id="IPR029068">
    <property type="entry name" value="Glyas_Bleomycin-R_OHBP_Dase"/>
</dbReference>
<dbReference type="Proteomes" id="UP000217838">
    <property type="component" value="Unassembled WGS sequence"/>
</dbReference>
<evidence type="ECO:0000313" key="4">
    <source>
        <dbReference type="Proteomes" id="UP000217838"/>
    </source>
</evidence>
<organism evidence="3 4">
    <name type="scientific">Aerophobetes bacterium</name>
    <dbReference type="NCBI Taxonomy" id="2030807"/>
    <lineage>
        <taxon>Bacteria</taxon>
        <taxon>Candidatus Aerophobota</taxon>
    </lineage>
</organism>
<feature type="domain" description="VOC" evidence="2">
    <location>
        <begin position="2"/>
        <end position="127"/>
    </location>
</feature>
<dbReference type="AlphaFoldDB" id="A0A2A4YLP3"/>
<dbReference type="PANTHER" id="PTHR21366">
    <property type="entry name" value="GLYOXALASE FAMILY PROTEIN"/>
    <property type="match status" value="1"/>
</dbReference>
<dbReference type="GO" id="GO:0004462">
    <property type="term" value="F:lactoylglutathione lyase activity"/>
    <property type="evidence" value="ECO:0007669"/>
    <property type="project" value="InterPro"/>
</dbReference>
<protein>
    <submittedName>
        <fullName evidence="3">Glyoxalase</fullName>
    </submittedName>
</protein>
<gene>
    <name evidence="3" type="ORF">COB11_02740</name>
</gene>
<dbReference type="GO" id="GO:0046872">
    <property type="term" value="F:metal ion binding"/>
    <property type="evidence" value="ECO:0007669"/>
    <property type="project" value="UniProtKB-KW"/>
</dbReference>
<evidence type="ECO:0000259" key="2">
    <source>
        <dbReference type="PROSITE" id="PS51819"/>
    </source>
</evidence>
<dbReference type="InterPro" id="IPR004360">
    <property type="entry name" value="Glyas_Fos-R_dOase_dom"/>
</dbReference>
<comment type="caution">
    <text evidence="3">The sequence shown here is derived from an EMBL/GenBank/DDBJ whole genome shotgun (WGS) entry which is preliminary data.</text>
</comment>
<dbReference type="SUPFAM" id="SSF54593">
    <property type="entry name" value="Glyoxalase/Bleomycin resistance protein/Dihydroxybiphenyl dioxygenase"/>
    <property type="match status" value="1"/>
</dbReference>
<dbReference type="InterPro" id="IPR018146">
    <property type="entry name" value="Glyoxalase_1_CS"/>
</dbReference>
<dbReference type="PROSITE" id="PS00934">
    <property type="entry name" value="GLYOXALASE_I_1"/>
    <property type="match status" value="1"/>
</dbReference>
<dbReference type="EMBL" id="NVUU01000025">
    <property type="protein sequence ID" value="PCI95235.1"/>
    <property type="molecule type" value="Genomic_DNA"/>
</dbReference>